<dbReference type="EMBL" id="BTSX01000006">
    <property type="protein sequence ID" value="GMT03271.1"/>
    <property type="molecule type" value="Genomic_DNA"/>
</dbReference>
<feature type="non-terminal residue" evidence="2">
    <location>
        <position position="153"/>
    </location>
</feature>
<organism evidence="2 3">
    <name type="scientific">Pristionchus entomophagus</name>
    <dbReference type="NCBI Taxonomy" id="358040"/>
    <lineage>
        <taxon>Eukaryota</taxon>
        <taxon>Metazoa</taxon>
        <taxon>Ecdysozoa</taxon>
        <taxon>Nematoda</taxon>
        <taxon>Chromadorea</taxon>
        <taxon>Rhabditida</taxon>
        <taxon>Rhabditina</taxon>
        <taxon>Diplogasteromorpha</taxon>
        <taxon>Diplogasteroidea</taxon>
        <taxon>Neodiplogasteridae</taxon>
        <taxon>Pristionchus</taxon>
    </lineage>
</organism>
<evidence type="ECO:0000256" key="1">
    <source>
        <dbReference type="SAM" id="MobiDB-lite"/>
    </source>
</evidence>
<keyword evidence="3" id="KW-1185">Reference proteome</keyword>
<evidence type="ECO:0000313" key="3">
    <source>
        <dbReference type="Proteomes" id="UP001432027"/>
    </source>
</evidence>
<dbReference type="Proteomes" id="UP001432027">
    <property type="component" value="Unassembled WGS sequence"/>
</dbReference>
<feature type="compositionally biased region" description="Pro residues" evidence="1">
    <location>
        <begin position="135"/>
        <end position="153"/>
    </location>
</feature>
<feature type="compositionally biased region" description="Low complexity" evidence="1">
    <location>
        <begin position="112"/>
        <end position="134"/>
    </location>
</feature>
<name>A0AAV5U8Q9_9BILA</name>
<gene>
    <name evidence="2" type="ORF">PENTCL1PPCAC_25445</name>
</gene>
<evidence type="ECO:0000313" key="2">
    <source>
        <dbReference type="EMBL" id="GMT03271.1"/>
    </source>
</evidence>
<comment type="caution">
    <text evidence="2">The sequence shown here is derived from an EMBL/GenBank/DDBJ whole genome shotgun (WGS) entry which is preliminary data.</text>
</comment>
<feature type="non-terminal residue" evidence="2">
    <location>
        <position position="1"/>
    </location>
</feature>
<dbReference type="AlphaFoldDB" id="A0AAV5U8Q9"/>
<feature type="region of interest" description="Disordered" evidence="1">
    <location>
        <begin position="98"/>
        <end position="153"/>
    </location>
</feature>
<sequence length="153" mass="16925">YLLLPSFSPLCLSPSDGVGSRSSHGHDHRRFFSSTDWDFSFLLLFSREISVFFCLLLLESESARSDDGCHESESGIWIVWLLSWLFPRFWIDYASGSSFSPSSENETWSEICSSPSPSPSLLHSSSLPCLHCSSPSPPSHHLPSSPPSPPPPP</sequence>
<proteinExistence type="predicted"/>
<accession>A0AAV5U8Q9</accession>
<protein>
    <submittedName>
        <fullName evidence="2">Uncharacterized protein</fullName>
    </submittedName>
</protein>
<reference evidence="2" key="1">
    <citation type="submission" date="2023-10" db="EMBL/GenBank/DDBJ databases">
        <title>Genome assembly of Pristionchus species.</title>
        <authorList>
            <person name="Yoshida K."/>
            <person name="Sommer R.J."/>
        </authorList>
    </citation>
    <scope>NUCLEOTIDE SEQUENCE</scope>
    <source>
        <strain evidence="2">RS0144</strain>
    </source>
</reference>